<evidence type="ECO:0000256" key="1">
    <source>
        <dbReference type="SAM" id="MobiDB-lite"/>
    </source>
</evidence>
<name>A0AAN9AYZ6_9CAEN</name>
<proteinExistence type="predicted"/>
<dbReference type="Proteomes" id="UP001374579">
    <property type="component" value="Unassembled WGS sequence"/>
</dbReference>
<reference evidence="2 3" key="1">
    <citation type="submission" date="2024-02" db="EMBL/GenBank/DDBJ databases">
        <title>Chromosome-scale genome assembly of the rough periwinkle Littorina saxatilis.</title>
        <authorList>
            <person name="De Jode A."/>
            <person name="Faria R."/>
            <person name="Formenti G."/>
            <person name="Sims Y."/>
            <person name="Smith T.P."/>
            <person name="Tracey A."/>
            <person name="Wood J.M.D."/>
            <person name="Zagrodzka Z.B."/>
            <person name="Johannesson K."/>
            <person name="Butlin R.K."/>
            <person name="Leder E.H."/>
        </authorList>
    </citation>
    <scope>NUCLEOTIDE SEQUENCE [LARGE SCALE GENOMIC DNA]</scope>
    <source>
        <strain evidence="2">Snail1</strain>
        <tissue evidence="2">Muscle</tissue>
    </source>
</reference>
<organism evidence="2 3">
    <name type="scientific">Littorina saxatilis</name>
    <dbReference type="NCBI Taxonomy" id="31220"/>
    <lineage>
        <taxon>Eukaryota</taxon>
        <taxon>Metazoa</taxon>
        <taxon>Spiralia</taxon>
        <taxon>Lophotrochozoa</taxon>
        <taxon>Mollusca</taxon>
        <taxon>Gastropoda</taxon>
        <taxon>Caenogastropoda</taxon>
        <taxon>Littorinimorpha</taxon>
        <taxon>Littorinoidea</taxon>
        <taxon>Littorinidae</taxon>
        <taxon>Littorina</taxon>
    </lineage>
</organism>
<feature type="compositionally biased region" description="Acidic residues" evidence="1">
    <location>
        <begin position="10"/>
        <end position="22"/>
    </location>
</feature>
<protein>
    <submittedName>
        <fullName evidence="2">Uncharacterized protein</fullName>
    </submittedName>
</protein>
<dbReference type="AlphaFoldDB" id="A0AAN9AYZ6"/>
<accession>A0AAN9AYZ6</accession>
<evidence type="ECO:0000313" key="2">
    <source>
        <dbReference type="EMBL" id="KAK7095571.1"/>
    </source>
</evidence>
<feature type="region of interest" description="Disordered" evidence="1">
    <location>
        <begin position="1"/>
        <end position="40"/>
    </location>
</feature>
<gene>
    <name evidence="2" type="ORF">V1264_006956</name>
</gene>
<dbReference type="EMBL" id="JBAMIC010000018">
    <property type="protein sequence ID" value="KAK7095571.1"/>
    <property type="molecule type" value="Genomic_DNA"/>
</dbReference>
<sequence>MASVSPQTEAEMEDVEEMEDVPTDASEQTTQETTEGASPAILTINADEIEEESPPLTYIDFLPQCFGVSIEGAEPKYAEFQSLVEQANQWLRGMPKFNAVKCETVDHKLNMPDYSLDPDQCLQHFSSHGKNIYMKGLRLWLMPKTDTSVPTQQLAYITVLPQHTSGNLAAGLSNVKPAAMRVNPEQIFASFDTLPVTVEKLNHHLAQKPLPGKILSVETIALKALESDRDEEVNTEKTLWSEVGKANRVFLFATRIFYVVGQPAFDRVAYYDQVPEFYQSPDGMGIRVRFAPFSRTVAQAALWLKAQHNTRVVNFQSVTLKTERQGGTGTFKVDPKSAGFTETQALTESRYVKILRVFYIKDQKPDAPALYSSTQLTTRLFVPTKTVAYSRSFETFSKNMQRVITWLNATGTPVLGMETVRYNVTPESEAGVNDDRVDTVINSHSGQYNLSCVRLYFASEFKEPPPEVMGETAEDAWGWGCVVS</sequence>
<comment type="caution">
    <text evidence="2">The sequence shown here is derived from an EMBL/GenBank/DDBJ whole genome shotgun (WGS) entry which is preliminary data.</text>
</comment>
<evidence type="ECO:0000313" key="3">
    <source>
        <dbReference type="Proteomes" id="UP001374579"/>
    </source>
</evidence>
<keyword evidence="3" id="KW-1185">Reference proteome</keyword>
<feature type="compositionally biased region" description="Polar residues" evidence="1">
    <location>
        <begin position="25"/>
        <end position="36"/>
    </location>
</feature>